<accession>A0A3G2R743</accession>
<dbReference type="Gene3D" id="3.90.1300.10">
    <property type="entry name" value="Amidase signature (AS) domain"/>
    <property type="match status" value="1"/>
</dbReference>
<sequence length="379" mass="40794">MSQRTSFEKSTEMIRLVGALMRAQKHLSTSIVSLVGDIQEQAERYVKSDIERPLCLLGIKEKGVPTWVKDRLTPEKGYIHITVDRMAPGGRAIDTGLINPLTGKMMTGSTSGGAVNLLKGITDIAIGTDGGGSVLGPALATQLFAIMGKGLGLGTGEHHKATDGKWFEPAIGILGRNLEEILKTVEDLMDMPGVFLKERQNKDLSGIKIGYPGPGITLPDGKDMADALRPVARNLEARGAETFEIKAPDGLWDRQQSLSWLRSIWPEKNSCENPCDVIVTREGPVDLFGIGDSVAGLLGETGELLQKSSGKYLLRSANMAGCTALAIPGRELASGYIVICPQGVESAKKAVRVAGCLVEYDERPALFEEYFGKKLFDLP</sequence>
<dbReference type="KEGG" id="bacg:D2962_12890"/>
<reference evidence="1 2" key="1">
    <citation type="submission" date="2018-10" db="EMBL/GenBank/DDBJ databases">
        <authorList>
            <person name="Zhang X."/>
        </authorList>
    </citation>
    <scope>NUCLEOTIDE SEQUENCE [LARGE SCALE GENOMIC DNA]</scope>
    <source>
        <strain evidence="1 2">SK-G1</strain>
    </source>
</reference>
<protein>
    <submittedName>
        <fullName evidence="1">Uncharacterized protein</fullName>
    </submittedName>
</protein>
<dbReference type="EMBL" id="CP033169">
    <property type="protein sequence ID" value="AYO31374.1"/>
    <property type="molecule type" value="Genomic_DNA"/>
</dbReference>
<keyword evidence="2" id="KW-1185">Reference proteome</keyword>
<dbReference type="Proteomes" id="UP000280960">
    <property type="component" value="Chromosome"/>
</dbReference>
<organism evidence="1 2">
    <name type="scientific">Biomaibacter acetigenes</name>
    <dbReference type="NCBI Taxonomy" id="2316383"/>
    <lineage>
        <taxon>Bacteria</taxon>
        <taxon>Bacillati</taxon>
        <taxon>Bacillota</taxon>
        <taxon>Clostridia</taxon>
        <taxon>Thermosediminibacterales</taxon>
        <taxon>Tepidanaerobacteraceae</taxon>
        <taxon>Biomaibacter</taxon>
    </lineage>
</organism>
<evidence type="ECO:0000313" key="2">
    <source>
        <dbReference type="Proteomes" id="UP000280960"/>
    </source>
</evidence>
<dbReference type="AlphaFoldDB" id="A0A3G2R743"/>
<dbReference type="InterPro" id="IPR036928">
    <property type="entry name" value="AS_sf"/>
</dbReference>
<dbReference type="RefSeq" id="WP_122015203.1">
    <property type="nucleotide sequence ID" value="NZ_CP033169.1"/>
</dbReference>
<dbReference type="SUPFAM" id="SSF75304">
    <property type="entry name" value="Amidase signature (AS) enzymes"/>
    <property type="match status" value="1"/>
</dbReference>
<gene>
    <name evidence="1" type="ORF">D2962_12890</name>
</gene>
<name>A0A3G2R743_9FIRM</name>
<proteinExistence type="predicted"/>
<evidence type="ECO:0000313" key="1">
    <source>
        <dbReference type="EMBL" id="AYO31374.1"/>
    </source>
</evidence>